<feature type="region of interest" description="Disordered" evidence="1">
    <location>
        <begin position="437"/>
        <end position="472"/>
    </location>
</feature>
<dbReference type="InterPro" id="IPR056717">
    <property type="entry name" value="DUF7815"/>
</dbReference>
<sequence length="820" mass="91455">MGFKVPTDLIKRSQIGFRRDAGISSHKSALKSLPAVQNSLSDLESSPHCIRCKHCERKLLRGPSSLICIYCGQCQADDLRSQPIAFNSTNAYRLLLQSLDLKDSESFGSFFEEHRRYKGGTPVDEEITLAEHLDVRIAWRDEIEKPEYGFLNKTFDYINLLNLSGAENFGTDSDFGTDLERGSGSEASEQSVSIKNYEHDAFTDQDNLNSFQNDTHLEDSLPGDDAEFPFVNSMMQNEDSILNDKSSYLRGDSPSVSDVEVQSLNLRTQNEDFKTDVSMHSMMGDVKKIKSLTSTLQNEDFETTNFMTQNDDIKTVDVSSTLKVDSSSGDDAKGQYLFSDTQNEDSITNVDLRRDLSDSSSVDDLEIQSLNLKTQNDNNKMVNATYDLRGYSSSKNDAKVQLLIPRTENEDSKTNVLLSRDSSSIDEVEIQSFDFNTLSDEMNNVDPSLREHSSSEEDENMQSPTKNNESLKTTATILPGLNRSSSSGDDADIQLVSVHVLDQDSKSAATSSNLRSNSSSGDDIEFHLVNTRTHDEAFKTIDMSPDLSGDGSSRYDVPEIQYVNFRTQIKDSRATTSILTDLKRDSSSGDDTEVDDFKTTNVITSDLRSSSSSRDDKEIHQVNMRTHNEDSRTANVSPDLSDDGSSRHDEEIQSTNFMTYLEESKVTASIPTYLHRESKTKALTSFDIPSGDEAEIDHVNSRMHNEDIKTDFVPSYSRGTSSLGDVEETQYVNSTTHNDDSKFTVGLSLDFNRDSLSEDDNEIQNKSYKTVDNDDSSRHDAEIQPVNSMISNADAKTSIATSSYLNKESSSGDEIENLRT</sequence>
<accession>A0A5N6MXE9</accession>
<feature type="domain" description="DUF7815" evidence="2">
    <location>
        <begin position="51"/>
        <end position="74"/>
    </location>
</feature>
<evidence type="ECO:0000313" key="3">
    <source>
        <dbReference type="EMBL" id="KAD4179078.1"/>
    </source>
</evidence>
<feature type="region of interest" description="Disordered" evidence="1">
    <location>
        <begin position="606"/>
        <end position="649"/>
    </location>
</feature>
<feature type="compositionally biased region" description="Polar residues" evidence="1">
    <location>
        <begin position="785"/>
        <end position="794"/>
    </location>
</feature>
<keyword evidence="4" id="KW-1185">Reference proteome</keyword>
<feature type="compositionally biased region" description="Polar residues" evidence="1">
    <location>
        <begin position="437"/>
        <end position="446"/>
    </location>
</feature>
<reference evidence="3 4" key="1">
    <citation type="submission" date="2019-05" db="EMBL/GenBank/DDBJ databases">
        <title>Mikania micrantha, genome provides insights into the molecular mechanism of rapid growth.</title>
        <authorList>
            <person name="Liu B."/>
        </authorList>
    </citation>
    <scope>NUCLEOTIDE SEQUENCE [LARGE SCALE GENOMIC DNA]</scope>
    <source>
        <strain evidence="3">NLD-2019</strain>
        <tissue evidence="3">Leaf</tissue>
    </source>
</reference>
<evidence type="ECO:0000256" key="1">
    <source>
        <dbReference type="SAM" id="MobiDB-lite"/>
    </source>
</evidence>
<feature type="compositionally biased region" description="Polar residues" evidence="1">
    <location>
        <begin position="461"/>
        <end position="472"/>
    </location>
</feature>
<feature type="region of interest" description="Disordered" evidence="1">
    <location>
        <begin position="801"/>
        <end position="820"/>
    </location>
</feature>
<comment type="caution">
    <text evidence="3">The sequence shown here is derived from an EMBL/GenBank/DDBJ whole genome shotgun (WGS) entry which is preliminary data.</text>
</comment>
<dbReference type="OrthoDB" id="1904894at2759"/>
<dbReference type="PANTHER" id="PTHR36308:SF1">
    <property type="entry name" value="DENTIN SIALOPHOSPHOPROTEIN-RELATED"/>
    <property type="match status" value="1"/>
</dbReference>
<dbReference type="PANTHER" id="PTHR36308">
    <property type="entry name" value="DENTIN SIALOPHOSPHOPROTEIN-RELATED"/>
    <property type="match status" value="1"/>
</dbReference>
<feature type="compositionally biased region" description="Acidic residues" evidence="1">
    <location>
        <begin position="811"/>
        <end position="820"/>
    </location>
</feature>
<organism evidence="3 4">
    <name type="scientific">Mikania micrantha</name>
    <name type="common">bitter vine</name>
    <dbReference type="NCBI Taxonomy" id="192012"/>
    <lineage>
        <taxon>Eukaryota</taxon>
        <taxon>Viridiplantae</taxon>
        <taxon>Streptophyta</taxon>
        <taxon>Embryophyta</taxon>
        <taxon>Tracheophyta</taxon>
        <taxon>Spermatophyta</taxon>
        <taxon>Magnoliopsida</taxon>
        <taxon>eudicotyledons</taxon>
        <taxon>Gunneridae</taxon>
        <taxon>Pentapetalae</taxon>
        <taxon>asterids</taxon>
        <taxon>campanulids</taxon>
        <taxon>Asterales</taxon>
        <taxon>Asteraceae</taxon>
        <taxon>Asteroideae</taxon>
        <taxon>Heliantheae alliance</taxon>
        <taxon>Eupatorieae</taxon>
        <taxon>Mikania</taxon>
    </lineage>
</organism>
<dbReference type="AlphaFoldDB" id="A0A5N6MXE9"/>
<feature type="compositionally biased region" description="Basic and acidic residues" evidence="1">
    <location>
        <begin position="769"/>
        <end position="782"/>
    </location>
</feature>
<proteinExistence type="predicted"/>
<feature type="region of interest" description="Disordered" evidence="1">
    <location>
        <begin position="766"/>
        <end position="794"/>
    </location>
</feature>
<gene>
    <name evidence="3" type="ORF">E3N88_27669</name>
</gene>
<name>A0A5N6MXE9_9ASTR</name>
<evidence type="ECO:0000259" key="2">
    <source>
        <dbReference type="Pfam" id="PF25122"/>
    </source>
</evidence>
<protein>
    <recommendedName>
        <fullName evidence="2">DUF7815 domain-containing protein</fullName>
    </recommendedName>
</protein>
<dbReference type="Pfam" id="PF25122">
    <property type="entry name" value="DUF7815"/>
    <property type="match status" value="1"/>
</dbReference>
<feature type="compositionally biased region" description="Basic and acidic residues" evidence="1">
    <location>
        <begin position="613"/>
        <end position="632"/>
    </location>
</feature>
<dbReference type="Proteomes" id="UP000326396">
    <property type="component" value="Linkage Group LG4"/>
</dbReference>
<evidence type="ECO:0000313" key="4">
    <source>
        <dbReference type="Proteomes" id="UP000326396"/>
    </source>
</evidence>
<dbReference type="EMBL" id="SZYD01000014">
    <property type="protein sequence ID" value="KAD4179078.1"/>
    <property type="molecule type" value="Genomic_DNA"/>
</dbReference>